<dbReference type="InterPro" id="IPR003593">
    <property type="entry name" value="AAA+_ATPase"/>
</dbReference>
<dbReference type="RefSeq" id="WP_209651088.1">
    <property type="nucleotide sequence ID" value="NZ_JBEPNV010000005.1"/>
</dbReference>
<dbReference type="InterPro" id="IPR003439">
    <property type="entry name" value="ABC_transporter-like_ATP-bd"/>
</dbReference>
<dbReference type="InterPro" id="IPR027417">
    <property type="entry name" value="P-loop_NTPase"/>
</dbReference>
<name>A0ABV2NU27_9HYPH</name>
<dbReference type="Pfam" id="PF00005">
    <property type="entry name" value="ABC_tran"/>
    <property type="match status" value="1"/>
</dbReference>
<keyword evidence="5" id="KW-1185">Reference proteome</keyword>
<protein>
    <submittedName>
        <fullName evidence="4">Iron complex transport system ATP-binding protein</fullName>
    </submittedName>
</protein>
<reference evidence="4 5" key="1">
    <citation type="submission" date="2024-06" db="EMBL/GenBank/DDBJ databases">
        <title>Genomics of switchgrass bacterial isolates.</title>
        <authorList>
            <person name="Shade A."/>
        </authorList>
    </citation>
    <scope>NUCLEOTIDE SEQUENCE [LARGE SCALE GENOMIC DNA]</scope>
    <source>
        <strain evidence="4 5">PvP084</strain>
    </source>
</reference>
<proteinExistence type="predicted"/>
<dbReference type="PANTHER" id="PTHR42794:SF2">
    <property type="entry name" value="ABC TRANSPORTER ATP-BINDING PROTEIN"/>
    <property type="match status" value="1"/>
</dbReference>
<evidence type="ECO:0000259" key="3">
    <source>
        <dbReference type="PROSITE" id="PS50893"/>
    </source>
</evidence>
<dbReference type="CDD" id="cd03214">
    <property type="entry name" value="ABC_Iron-Siderophores_B12_Hemin"/>
    <property type="match status" value="1"/>
</dbReference>
<keyword evidence="1" id="KW-0547">Nucleotide-binding</keyword>
<evidence type="ECO:0000313" key="5">
    <source>
        <dbReference type="Proteomes" id="UP001549119"/>
    </source>
</evidence>
<feature type="domain" description="ABC transporter" evidence="3">
    <location>
        <begin position="9"/>
        <end position="242"/>
    </location>
</feature>
<evidence type="ECO:0000256" key="1">
    <source>
        <dbReference type="ARBA" id="ARBA00022741"/>
    </source>
</evidence>
<evidence type="ECO:0000313" key="4">
    <source>
        <dbReference type="EMBL" id="MET3869965.1"/>
    </source>
</evidence>
<dbReference type="PANTHER" id="PTHR42794">
    <property type="entry name" value="HEMIN IMPORT ATP-BINDING PROTEIN HMUV"/>
    <property type="match status" value="1"/>
</dbReference>
<dbReference type="PROSITE" id="PS50893">
    <property type="entry name" value="ABC_TRANSPORTER_2"/>
    <property type="match status" value="1"/>
</dbReference>
<dbReference type="EMBL" id="JBEPNW010000008">
    <property type="protein sequence ID" value="MET3869965.1"/>
    <property type="molecule type" value="Genomic_DNA"/>
</dbReference>
<organism evidence="4 5">
    <name type="scientific">Methylobacterium radiotolerans</name>
    <dbReference type="NCBI Taxonomy" id="31998"/>
    <lineage>
        <taxon>Bacteria</taxon>
        <taxon>Pseudomonadati</taxon>
        <taxon>Pseudomonadota</taxon>
        <taxon>Alphaproteobacteria</taxon>
        <taxon>Hyphomicrobiales</taxon>
        <taxon>Methylobacteriaceae</taxon>
        <taxon>Methylobacterium</taxon>
    </lineage>
</organism>
<gene>
    <name evidence="4" type="ORF">ABIC20_007350</name>
</gene>
<dbReference type="Gene3D" id="3.40.50.300">
    <property type="entry name" value="P-loop containing nucleotide triphosphate hydrolases"/>
    <property type="match status" value="1"/>
</dbReference>
<comment type="caution">
    <text evidence="4">The sequence shown here is derived from an EMBL/GenBank/DDBJ whole genome shotgun (WGS) entry which is preliminary data.</text>
</comment>
<sequence length="264" mass="27584">MTADGMSGLAVSSLRVGYGRREVLHSLTIPVIKRGQLTVVAGPNGAGKSTFLRALAGLVPATGSIQLDGHELVGAPAGRRAANVAFMPQALPQDLAFTVIEAVIHAARAGRRPLSGDAAPDRAAAVLDRLGLTSLGGTQIGQLSGGQRQLTSLAQALVRQPQLLLLDEPLSALDLRHQHEVLTVLRSLAMDGLIVVTVLHDLGLAAIWADRMIIIHNGAVSVDGPPDQAVTSAMLAEVYGVDATVCRRHAASVNIVVTVRRQMI</sequence>
<dbReference type="Proteomes" id="UP001549119">
    <property type="component" value="Unassembled WGS sequence"/>
</dbReference>
<accession>A0ABV2NU27</accession>
<keyword evidence="2 4" id="KW-0067">ATP-binding</keyword>
<dbReference type="GO" id="GO:0005524">
    <property type="term" value="F:ATP binding"/>
    <property type="evidence" value="ECO:0007669"/>
    <property type="project" value="UniProtKB-KW"/>
</dbReference>
<dbReference type="SUPFAM" id="SSF52540">
    <property type="entry name" value="P-loop containing nucleoside triphosphate hydrolases"/>
    <property type="match status" value="1"/>
</dbReference>
<dbReference type="SMART" id="SM00382">
    <property type="entry name" value="AAA"/>
    <property type="match status" value="1"/>
</dbReference>
<evidence type="ECO:0000256" key="2">
    <source>
        <dbReference type="ARBA" id="ARBA00022840"/>
    </source>
</evidence>